<evidence type="ECO:0000256" key="2">
    <source>
        <dbReference type="ARBA" id="ARBA00022840"/>
    </source>
</evidence>
<gene>
    <name evidence="5" type="ORF">ACETWP_00230</name>
</gene>
<dbReference type="Gene3D" id="1.25.40.10">
    <property type="entry name" value="Tetratricopeptide repeat domain"/>
    <property type="match status" value="1"/>
</dbReference>
<dbReference type="EMBL" id="JBHDLJ010000001">
    <property type="protein sequence ID" value="MFB0833010.1"/>
    <property type="molecule type" value="Genomic_DNA"/>
</dbReference>
<keyword evidence="6" id="KW-1185">Reference proteome</keyword>
<evidence type="ECO:0000259" key="3">
    <source>
        <dbReference type="SMART" id="SM00382"/>
    </source>
</evidence>
<dbReference type="InterPro" id="IPR041664">
    <property type="entry name" value="AAA_16"/>
</dbReference>
<dbReference type="InterPro" id="IPR005158">
    <property type="entry name" value="BTAD"/>
</dbReference>
<dbReference type="PANTHER" id="PTHR16305:SF28">
    <property type="entry name" value="GUANYLATE CYCLASE DOMAIN-CONTAINING PROTEIN"/>
    <property type="match status" value="1"/>
</dbReference>
<organism evidence="5 6">
    <name type="scientific">Arthrobacter halodurans</name>
    <dbReference type="NCBI Taxonomy" id="516699"/>
    <lineage>
        <taxon>Bacteria</taxon>
        <taxon>Bacillati</taxon>
        <taxon>Actinomycetota</taxon>
        <taxon>Actinomycetes</taxon>
        <taxon>Micrococcales</taxon>
        <taxon>Micrococcaceae</taxon>
        <taxon>Arthrobacter</taxon>
    </lineage>
</organism>
<evidence type="ECO:0000259" key="4">
    <source>
        <dbReference type="SMART" id="SM01043"/>
    </source>
</evidence>
<dbReference type="Pfam" id="PF03704">
    <property type="entry name" value="BTAD"/>
    <property type="match status" value="1"/>
</dbReference>
<dbReference type="InterPro" id="IPR003593">
    <property type="entry name" value="AAA+_ATPase"/>
</dbReference>
<dbReference type="PANTHER" id="PTHR16305">
    <property type="entry name" value="TESTICULAR SOLUBLE ADENYLYL CYCLASE"/>
    <property type="match status" value="1"/>
</dbReference>
<evidence type="ECO:0000313" key="5">
    <source>
        <dbReference type="EMBL" id="MFB0833010.1"/>
    </source>
</evidence>
<dbReference type="InterPro" id="IPR027417">
    <property type="entry name" value="P-loop_NTPase"/>
</dbReference>
<dbReference type="InterPro" id="IPR011990">
    <property type="entry name" value="TPR-like_helical_dom_sf"/>
</dbReference>
<name>A0ABV4UHT5_9MICC</name>
<accession>A0ABV4UHT5</accession>
<evidence type="ECO:0000256" key="1">
    <source>
        <dbReference type="ARBA" id="ARBA00022741"/>
    </source>
</evidence>
<protein>
    <submittedName>
        <fullName evidence="5">BTAD domain-containing putative transcriptional regulator</fullName>
    </submittedName>
</protein>
<evidence type="ECO:0000313" key="6">
    <source>
        <dbReference type="Proteomes" id="UP001575652"/>
    </source>
</evidence>
<dbReference type="Gene3D" id="3.40.50.300">
    <property type="entry name" value="P-loop containing nucleotide triphosphate hydrolases"/>
    <property type="match status" value="1"/>
</dbReference>
<dbReference type="Proteomes" id="UP001575652">
    <property type="component" value="Unassembled WGS sequence"/>
</dbReference>
<keyword evidence="2" id="KW-0067">ATP-binding</keyword>
<proteinExistence type="predicted"/>
<dbReference type="SUPFAM" id="SSF52540">
    <property type="entry name" value="P-loop containing nucleoside triphosphate hydrolases"/>
    <property type="match status" value="1"/>
</dbReference>
<reference evidence="5 6" key="1">
    <citation type="submission" date="2024-09" db="EMBL/GenBank/DDBJ databases">
        <authorList>
            <person name="Salinas-Garcia M.A."/>
            <person name="Prieme A."/>
        </authorList>
    </citation>
    <scope>NUCLEOTIDE SEQUENCE [LARGE SCALE GENOMIC DNA]</scope>
    <source>
        <strain evidence="5 6">DSM 21081</strain>
    </source>
</reference>
<dbReference type="SMART" id="SM00382">
    <property type="entry name" value="AAA"/>
    <property type="match status" value="1"/>
</dbReference>
<keyword evidence="1" id="KW-0547">Nucleotide-binding</keyword>
<feature type="domain" description="Bacterial transcriptional activator" evidence="4">
    <location>
        <begin position="8"/>
        <end position="151"/>
    </location>
</feature>
<dbReference type="SMART" id="SM01043">
    <property type="entry name" value="BTAD"/>
    <property type="match status" value="1"/>
</dbReference>
<dbReference type="CDD" id="cd15831">
    <property type="entry name" value="BTAD"/>
    <property type="match status" value="1"/>
</dbReference>
<feature type="domain" description="AAA+ ATPase" evidence="3">
    <location>
        <begin position="209"/>
        <end position="375"/>
    </location>
</feature>
<dbReference type="Pfam" id="PF13191">
    <property type="entry name" value="AAA_16"/>
    <property type="match status" value="1"/>
</dbReference>
<comment type="caution">
    <text evidence="5">The sequence shown here is derived from an EMBL/GenBank/DDBJ whole genome shotgun (WGS) entry which is preliminary data.</text>
</comment>
<dbReference type="RefSeq" id="WP_373970567.1">
    <property type="nucleotide sequence ID" value="NZ_JBHDLJ010000001.1"/>
</dbReference>
<sequence>MSLHRDQVDAWQFEQSFLDSDPQHLPAEHVRRRLIDALALWRGPAYADFTGEAWAAPEISRLDELWCAARERLAAASLALGQVPEALTNLELVLDRSPLRESVWQLLVLALYRGDRQGDALAAVRRARRTLARELGVEPGPGLRRLEADVLAQSPALWDDAHTLSAFAPSAAPTSVRPKEAAPSTDPFLGRSAELERLLAAAELARRSAAQVALVEGHTGTGKTRLVMEFANRLRADGWFVAVGRCDAEEGAPAGLPWAAVIDELHHLHPDEFEQPLEAIFATGHRDPGQGADPILERFRRHRRIGAFLHEVAASAPVLVVVDDLHRADGETLAILNRVVLDLAADPILFVCIQHSGEGSVSHAIRRLLPVIKTRLELGGLPLDDVAALLRTTSSREPSDDELLAINRWTGGNAFFVRQIGSLLDTLQPGTTLSSVPVGVRDVVRHRLARLPTDARALLTTLAVIGMETDVDLLLALDDVPATSQFEAVERALLAGLLIEPRPGRVAFVHGIVREAITTDISNIRRSHLHARIGQAMEAAHPEDASAIAYHYARSANVPLLRRAIGYSRTAAEQTESRFAFREAAALWRQATDCLEAVGDGDPRDRLEIAMRFVRATAWGGEAAHAREIRERALRDAEALEDADLTARLIVSYDVPSLWVNQEYGTVDQPTVDIIERTLAELPHRTSALRCQLLTCLALELEWTGLDRGRQAAALAVTMARELDEPLLLCKAIEALFRQSYLPGQLDFRFTLAEELLGLARKHRFLTAEVVAHLMMTECASARGCFRVADEHHAETRRLSEKYQLPSPLAVSSWYDGLRHLVHGRFREAADAYRVAAELSARTRLWEVDEAWVLGTTISLAMQQDQMAGILELMEGAFAKWPVMGREVYAQSLLAAGQPEAARRIAEELPPVPQEASFLLTSVWRAITGLRLDDRRRIEWAYKALEPYLDEVAAADTAVVAHGPVAQIAGDLALWLGLRADAVGHYRHALAVAERAESPYWIAAARTALATLEA</sequence>
<dbReference type="SUPFAM" id="SSF48452">
    <property type="entry name" value="TPR-like"/>
    <property type="match status" value="1"/>
</dbReference>